<dbReference type="Pfam" id="PF21597">
    <property type="entry name" value="TetR_C_43"/>
    <property type="match status" value="1"/>
</dbReference>
<name>A0ABV8I1S6_9ACTN</name>
<reference evidence="7" key="1">
    <citation type="journal article" date="2019" name="Int. J. Syst. Evol. Microbiol.">
        <title>The Global Catalogue of Microorganisms (GCM) 10K type strain sequencing project: providing services to taxonomists for standard genome sequencing and annotation.</title>
        <authorList>
            <consortium name="The Broad Institute Genomics Platform"/>
            <consortium name="The Broad Institute Genome Sequencing Center for Infectious Disease"/>
            <person name="Wu L."/>
            <person name="Ma J."/>
        </authorList>
    </citation>
    <scope>NUCLEOTIDE SEQUENCE [LARGE SCALE GENOMIC DNA]</scope>
    <source>
        <strain evidence="7">TBRC 4489</strain>
    </source>
</reference>
<dbReference type="Proteomes" id="UP001595850">
    <property type="component" value="Unassembled WGS sequence"/>
</dbReference>
<dbReference type="SUPFAM" id="SSF46689">
    <property type="entry name" value="Homeodomain-like"/>
    <property type="match status" value="1"/>
</dbReference>
<evidence type="ECO:0000259" key="5">
    <source>
        <dbReference type="PROSITE" id="PS50977"/>
    </source>
</evidence>
<comment type="caution">
    <text evidence="6">The sequence shown here is derived from an EMBL/GenBank/DDBJ whole genome shotgun (WGS) entry which is preliminary data.</text>
</comment>
<keyword evidence="2 4" id="KW-0238">DNA-binding</keyword>
<evidence type="ECO:0000256" key="2">
    <source>
        <dbReference type="ARBA" id="ARBA00023125"/>
    </source>
</evidence>
<evidence type="ECO:0000256" key="3">
    <source>
        <dbReference type="ARBA" id="ARBA00023163"/>
    </source>
</evidence>
<dbReference type="InterPro" id="IPR009057">
    <property type="entry name" value="Homeodomain-like_sf"/>
</dbReference>
<dbReference type="InterPro" id="IPR050109">
    <property type="entry name" value="HTH-type_TetR-like_transc_reg"/>
</dbReference>
<keyword evidence="3" id="KW-0804">Transcription</keyword>
<keyword evidence="1" id="KW-0805">Transcription regulation</keyword>
<organism evidence="6 7">
    <name type="scientific">Planomonospora corallina</name>
    <dbReference type="NCBI Taxonomy" id="1806052"/>
    <lineage>
        <taxon>Bacteria</taxon>
        <taxon>Bacillati</taxon>
        <taxon>Actinomycetota</taxon>
        <taxon>Actinomycetes</taxon>
        <taxon>Streptosporangiales</taxon>
        <taxon>Streptosporangiaceae</taxon>
        <taxon>Planomonospora</taxon>
    </lineage>
</organism>
<dbReference type="Pfam" id="PF00440">
    <property type="entry name" value="TetR_N"/>
    <property type="match status" value="1"/>
</dbReference>
<proteinExistence type="predicted"/>
<evidence type="ECO:0000256" key="1">
    <source>
        <dbReference type="ARBA" id="ARBA00023015"/>
    </source>
</evidence>
<dbReference type="InterPro" id="IPR001647">
    <property type="entry name" value="HTH_TetR"/>
</dbReference>
<evidence type="ECO:0000313" key="6">
    <source>
        <dbReference type="EMBL" id="MFC4057023.1"/>
    </source>
</evidence>
<dbReference type="RefSeq" id="WP_377284976.1">
    <property type="nucleotide sequence ID" value="NZ_JBHSBM010000005.1"/>
</dbReference>
<dbReference type="InterPro" id="IPR049445">
    <property type="entry name" value="TetR_SbtR-like_C"/>
</dbReference>
<dbReference type="PROSITE" id="PS01081">
    <property type="entry name" value="HTH_TETR_1"/>
    <property type="match status" value="1"/>
</dbReference>
<evidence type="ECO:0000313" key="7">
    <source>
        <dbReference type="Proteomes" id="UP001595850"/>
    </source>
</evidence>
<dbReference type="PROSITE" id="PS50977">
    <property type="entry name" value="HTH_TETR_2"/>
    <property type="match status" value="1"/>
</dbReference>
<sequence>MSIEKPRPMRADAQRNRARILAAAEAVFAEGGPQASTEEVARRAGVAIGTVFRHFPTKADLLRALMKQLLQQLTDDAADLLAHGDPATALFEFFARLVERTAANRTVVSLLAAEGVDVPVTGPLGSLSGVVEELLRRGQDAGAIRAGIRADEVMALLTGACQGALQGGWDRDLRGRTVALMLAGLRPPG</sequence>
<dbReference type="Gene3D" id="1.10.357.10">
    <property type="entry name" value="Tetracycline Repressor, domain 2"/>
    <property type="match status" value="1"/>
</dbReference>
<dbReference type="InterPro" id="IPR036271">
    <property type="entry name" value="Tet_transcr_reg_TetR-rel_C_sf"/>
</dbReference>
<gene>
    <name evidence="6" type="ORF">ACFOWE_01870</name>
</gene>
<dbReference type="PANTHER" id="PTHR30055:SF234">
    <property type="entry name" value="HTH-TYPE TRANSCRIPTIONAL REGULATOR BETI"/>
    <property type="match status" value="1"/>
</dbReference>
<dbReference type="InterPro" id="IPR023772">
    <property type="entry name" value="DNA-bd_HTH_TetR-type_CS"/>
</dbReference>
<dbReference type="SUPFAM" id="SSF48498">
    <property type="entry name" value="Tetracyclin repressor-like, C-terminal domain"/>
    <property type="match status" value="1"/>
</dbReference>
<evidence type="ECO:0000256" key="4">
    <source>
        <dbReference type="PROSITE-ProRule" id="PRU00335"/>
    </source>
</evidence>
<protein>
    <submittedName>
        <fullName evidence="6">TetR/AcrR family transcriptional regulator</fullName>
    </submittedName>
</protein>
<dbReference type="PANTHER" id="PTHR30055">
    <property type="entry name" value="HTH-TYPE TRANSCRIPTIONAL REGULATOR RUTR"/>
    <property type="match status" value="1"/>
</dbReference>
<keyword evidence="7" id="KW-1185">Reference proteome</keyword>
<accession>A0ABV8I1S6</accession>
<feature type="domain" description="HTH tetR-type" evidence="5">
    <location>
        <begin position="14"/>
        <end position="73"/>
    </location>
</feature>
<dbReference type="PRINTS" id="PR00455">
    <property type="entry name" value="HTHTETR"/>
</dbReference>
<dbReference type="EMBL" id="JBHSBM010000005">
    <property type="protein sequence ID" value="MFC4057023.1"/>
    <property type="molecule type" value="Genomic_DNA"/>
</dbReference>
<feature type="DNA-binding region" description="H-T-H motif" evidence="4">
    <location>
        <begin position="36"/>
        <end position="55"/>
    </location>
</feature>